<dbReference type="InterPro" id="IPR006083">
    <property type="entry name" value="PRK/URK"/>
</dbReference>
<keyword evidence="4 8" id="KW-0808">Transferase</keyword>
<comment type="similarity">
    <text evidence="3 8">Belongs to the uridine kinase family.</text>
</comment>
<organism evidence="11 12">
    <name type="scientific">Endocarpon pusillum</name>
    <dbReference type="NCBI Taxonomy" id="364733"/>
    <lineage>
        <taxon>Eukaryota</taxon>
        <taxon>Fungi</taxon>
        <taxon>Dikarya</taxon>
        <taxon>Ascomycota</taxon>
        <taxon>Pezizomycotina</taxon>
        <taxon>Eurotiomycetes</taxon>
        <taxon>Chaetothyriomycetidae</taxon>
        <taxon>Verrucariales</taxon>
        <taxon>Verrucariaceae</taxon>
        <taxon>Endocarpon</taxon>
    </lineage>
</organism>
<evidence type="ECO:0000256" key="5">
    <source>
        <dbReference type="ARBA" id="ARBA00022741"/>
    </source>
</evidence>
<proteinExistence type="inferred from homology"/>
<dbReference type="GO" id="GO:0044206">
    <property type="term" value="P:UMP salvage"/>
    <property type="evidence" value="ECO:0007669"/>
    <property type="project" value="UniProtKB-UniPathway"/>
</dbReference>
<dbReference type="InterPro" id="IPR029057">
    <property type="entry name" value="PRTase-like"/>
</dbReference>
<evidence type="ECO:0000256" key="4">
    <source>
        <dbReference type="ARBA" id="ARBA00022679"/>
    </source>
</evidence>
<dbReference type="SUPFAM" id="SSF53271">
    <property type="entry name" value="PRTase-like"/>
    <property type="match status" value="1"/>
</dbReference>
<dbReference type="UniPathway" id="UPA00574">
    <property type="reaction ID" value="UER00637"/>
</dbReference>
<evidence type="ECO:0000256" key="6">
    <source>
        <dbReference type="ARBA" id="ARBA00022777"/>
    </source>
</evidence>
<dbReference type="GO" id="GO:0005524">
    <property type="term" value="F:ATP binding"/>
    <property type="evidence" value="ECO:0007669"/>
    <property type="project" value="UniProtKB-KW"/>
</dbReference>
<dbReference type="InterPro" id="IPR000764">
    <property type="entry name" value="Uridine_kinase-like"/>
</dbReference>
<feature type="domain" description="Phosphoribulokinase/uridine kinase" evidence="9">
    <location>
        <begin position="33"/>
        <end position="220"/>
    </location>
</feature>
<evidence type="ECO:0000259" key="10">
    <source>
        <dbReference type="Pfam" id="PF14681"/>
    </source>
</evidence>
<comment type="pathway">
    <text evidence="2 8">Pyrimidine metabolism; CTP biosynthesis via salvage pathway; CTP from cytidine: step 1/3.</text>
</comment>
<keyword evidence="12" id="KW-1185">Reference proteome</keyword>
<keyword evidence="7 8" id="KW-0067">ATP-binding</keyword>
<reference evidence="11" key="1">
    <citation type="submission" date="2020-02" db="EMBL/GenBank/DDBJ databases">
        <authorList>
            <person name="Palmer J.M."/>
        </authorList>
    </citation>
    <scope>NUCLEOTIDE SEQUENCE</scope>
    <source>
        <strain evidence="11">EPUS1.4</strain>
        <tissue evidence="11">Thallus</tissue>
    </source>
</reference>
<dbReference type="FunFam" id="3.40.50.300:FF:000339">
    <property type="entry name" value="Uridine kinase"/>
    <property type="match status" value="1"/>
</dbReference>
<keyword evidence="6 8" id="KW-0418">Kinase</keyword>
<accession>A0A8H7AXL5</accession>
<dbReference type="PRINTS" id="PR00988">
    <property type="entry name" value="URIDINKINASE"/>
</dbReference>
<dbReference type="SUPFAM" id="SSF52540">
    <property type="entry name" value="P-loop containing nucleoside triphosphate hydrolases"/>
    <property type="match status" value="1"/>
</dbReference>
<dbReference type="GO" id="GO:0004849">
    <property type="term" value="F:uridine kinase activity"/>
    <property type="evidence" value="ECO:0007669"/>
    <property type="project" value="UniProtKB-EC"/>
</dbReference>
<protein>
    <recommendedName>
        <fullName evidence="8">Uridine kinase</fullName>
        <ecNumber evidence="8">2.7.1.48</ecNumber>
    </recommendedName>
</protein>
<dbReference type="EC" id="2.7.1.48" evidence="8"/>
<sequence length="460" mass="51754">MLEGPLMELVSPVISTETTQKAHYAPPWQDMSIIGVAGSSGSGKTSLAVEIVKSLSLPWVIILSMDSFYKSLTSEQNALAHANEYDLDSPSSLDFDLLVERLQELKQGKRADIPTYSFEQHQRQKETVSIYSPHVVILEGILALQDPRVLDMLDLKIFVEADADVCLSRRIVRDVRDRGRTIEGTIKQWFAYVKPVFQQYVEPQRIVADVIIPRGMKNKMAITMVVNQIRQLLEEKSARHNAELMRLGRQVEDEPFSARIEFMEQKPQVRAMSTILRSPTTEQVDFAFYLDRLAALLVERALDRHHFVPVHVTTPQELQYNGLRSSGKVSAVAILRGGSCLETGLKRTLPDCLTGRLLIQSNYRTGEPELHFLKLFPDIASHETVLLLDSQMSSGGAALMAVRILVDHGVEEKKIVFVTCLAGRIGVKRLTSVFPEISVVAGNVADDHEERWIEKRYFGC</sequence>
<dbReference type="InterPro" id="IPR027417">
    <property type="entry name" value="P-loop_NTPase"/>
</dbReference>
<evidence type="ECO:0000313" key="12">
    <source>
        <dbReference type="Proteomes" id="UP000606974"/>
    </source>
</evidence>
<dbReference type="CDD" id="cd06223">
    <property type="entry name" value="PRTases_typeI"/>
    <property type="match status" value="1"/>
</dbReference>
<evidence type="ECO:0000259" key="9">
    <source>
        <dbReference type="Pfam" id="PF00485"/>
    </source>
</evidence>
<dbReference type="PANTHER" id="PTHR10285">
    <property type="entry name" value="URIDINE KINASE"/>
    <property type="match status" value="1"/>
</dbReference>
<comment type="pathway">
    <text evidence="1 8">Pyrimidine metabolism; UMP biosynthesis via salvage pathway; UMP from uridine: step 1/1.</text>
</comment>
<dbReference type="CDD" id="cd02023">
    <property type="entry name" value="UMPK"/>
    <property type="match status" value="1"/>
</dbReference>
<dbReference type="Pfam" id="PF00485">
    <property type="entry name" value="PRK"/>
    <property type="match status" value="1"/>
</dbReference>
<comment type="catalytic activity">
    <reaction evidence="8">
        <text>cytidine + ATP = CMP + ADP + H(+)</text>
        <dbReference type="Rhea" id="RHEA:24674"/>
        <dbReference type="ChEBI" id="CHEBI:15378"/>
        <dbReference type="ChEBI" id="CHEBI:17562"/>
        <dbReference type="ChEBI" id="CHEBI:30616"/>
        <dbReference type="ChEBI" id="CHEBI:60377"/>
        <dbReference type="ChEBI" id="CHEBI:456216"/>
        <dbReference type="EC" id="2.7.1.48"/>
    </reaction>
</comment>
<comment type="catalytic activity">
    <reaction evidence="8">
        <text>uridine + ATP = UMP + ADP + H(+)</text>
        <dbReference type="Rhea" id="RHEA:16825"/>
        <dbReference type="ChEBI" id="CHEBI:15378"/>
        <dbReference type="ChEBI" id="CHEBI:16704"/>
        <dbReference type="ChEBI" id="CHEBI:30616"/>
        <dbReference type="ChEBI" id="CHEBI:57865"/>
        <dbReference type="ChEBI" id="CHEBI:456216"/>
        <dbReference type="EC" id="2.7.1.48"/>
    </reaction>
</comment>
<feature type="domain" description="Phosphoribosyltransferase" evidence="10">
    <location>
        <begin position="265"/>
        <end position="447"/>
    </location>
</feature>
<dbReference type="Proteomes" id="UP000606974">
    <property type="component" value="Unassembled WGS sequence"/>
</dbReference>
<evidence type="ECO:0000313" key="11">
    <source>
        <dbReference type="EMBL" id="KAF7512990.1"/>
    </source>
</evidence>
<dbReference type="GO" id="GO:0044211">
    <property type="term" value="P:CTP salvage"/>
    <property type="evidence" value="ECO:0007669"/>
    <property type="project" value="UniProtKB-UniPathway"/>
</dbReference>
<evidence type="ECO:0000256" key="8">
    <source>
        <dbReference type="RuleBase" id="RU003825"/>
    </source>
</evidence>
<dbReference type="UniPathway" id="UPA00579">
    <property type="reaction ID" value="UER00640"/>
</dbReference>
<dbReference type="NCBIfam" id="NF004018">
    <property type="entry name" value="PRK05480.1"/>
    <property type="match status" value="1"/>
</dbReference>
<dbReference type="Gene3D" id="3.40.50.300">
    <property type="entry name" value="P-loop containing nucleotide triphosphate hydrolases"/>
    <property type="match status" value="1"/>
</dbReference>
<gene>
    <name evidence="11" type="ORF">GJ744_011256</name>
</gene>
<dbReference type="Pfam" id="PF14681">
    <property type="entry name" value="UPRTase"/>
    <property type="match status" value="1"/>
</dbReference>
<dbReference type="OrthoDB" id="738517at2759"/>
<evidence type="ECO:0000256" key="2">
    <source>
        <dbReference type="ARBA" id="ARBA00004784"/>
    </source>
</evidence>
<keyword evidence="5 8" id="KW-0547">Nucleotide-binding</keyword>
<comment type="caution">
    <text evidence="11">The sequence shown here is derived from an EMBL/GenBank/DDBJ whole genome shotgun (WGS) entry which is preliminary data.</text>
</comment>
<evidence type="ECO:0000256" key="7">
    <source>
        <dbReference type="ARBA" id="ARBA00022840"/>
    </source>
</evidence>
<name>A0A8H7AXL5_9EURO</name>
<dbReference type="EMBL" id="JAACFV010000008">
    <property type="protein sequence ID" value="KAF7512990.1"/>
    <property type="molecule type" value="Genomic_DNA"/>
</dbReference>
<dbReference type="NCBIfam" id="TIGR00235">
    <property type="entry name" value="udk"/>
    <property type="match status" value="1"/>
</dbReference>
<dbReference type="FunFam" id="3.40.50.2020:FF:000010">
    <property type="entry name" value="Uridine-cytidine kinase"/>
    <property type="match status" value="1"/>
</dbReference>
<dbReference type="AlphaFoldDB" id="A0A8H7AXL5"/>
<evidence type="ECO:0000256" key="1">
    <source>
        <dbReference type="ARBA" id="ARBA00004690"/>
    </source>
</evidence>
<dbReference type="Gene3D" id="3.40.50.2020">
    <property type="match status" value="1"/>
</dbReference>
<evidence type="ECO:0000256" key="3">
    <source>
        <dbReference type="ARBA" id="ARBA00005408"/>
    </source>
</evidence>
<dbReference type="InterPro" id="IPR000836">
    <property type="entry name" value="PRTase_dom"/>
</dbReference>